<organism evidence="2 3">
    <name type="scientific">Qipengyuania atrilutea</name>
    <dbReference type="NCBI Taxonomy" id="2744473"/>
    <lineage>
        <taxon>Bacteria</taxon>
        <taxon>Pseudomonadati</taxon>
        <taxon>Pseudomonadota</taxon>
        <taxon>Alphaproteobacteria</taxon>
        <taxon>Sphingomonadales</taxon>
        <taxon>Erythrobacteraceae</taxon>
        <taxon>Qipengyuania</taxon>
    </lineage>
</organism>
<dbReference type="EMBL" id="JABWGV010000001">
    <property type="protein sequence ID" value="NVD43466.1"/>
    <property type="molecule type" value="Genomic_DNA"/>
</dbReference>
<keyword evidence="1" id="KW-0620">Polyamine biosynthesis</keyword>
<gene>
    <name evidence="2" type="ORF">HUV48_00350</name>
</gene>
<dbReference type="PANTHER" id="PTHR43317:SF3">
    <property type="entry name" value="BLR2883 PROTEIN"/>
    <property type="match status" value="1"/>
</dbReference>
<evidence type="ECO:0000313" key="2">
    <source>
        <dbReference type="EMBL" id="NVD43466.1"/>
    </source>
</evidence>
<dbReference type="RefSeq" id="WP_176265802.1">
    <property type="nucleotide sequence ID" value="NZ_JABWGV010000001.1"/>
</dbReference>
<comment type="caution">
    <text evidence="2">The sequence shown here is derived from an EMBL/GenBank/DDBJ whole genome shotgun (WGS) entry which is preliminary data.</text>
</comment>
<dbReference type="InterPro" id="IPR029063">
    <property type="entry name" value="SAM-dependent_MTases_sf"/>
</dbReference>
<dbReference type="Proteomes" id="UP000561438">
    <property type="component" value="Unassembled WGS sequence"/>
</dbReference>
<dbReference type="SUPFAM" id="SSF53335">
    <property type="entry name" value="S-adenosyl-L-methionine-dependent methyltransferases"/>
    <property type="match status" value="1"/>
</dbReference>
<dbReference type="Gene3D" id="3.40.50.150">
    <property type="entry name" value="Vaccinia Virus protein VP39"/>
    <property type="match status" value="1"/>
</dbReference>
<dbReference type="AlphaFoldDB" id="A0A850GYA0"/>
<accession>A0A850GYA0</accession>
<protein>
    <submittedName>
        <fullName evidence="2">Spermidine synthase</fullName>
    </submittedName>
</protein>
<evidence type="ECO:0000313" key="3">
    <source>
        <dbReference type="Proteomes" id="UP000561438"/>
    </source>
</evidence>
<dbReference type="GO" id="GO:0006596">
    <property type="term" value="P:polyamine biosynthetic process"/>
    <property type="evidence" value="ECO:0007669"/>
    <property type="project" value="UniProtKB-KW"/>
</dbReference>
<reference evidence="2 3" key="1">
    <citation type="submission" date="2020-06" db="EMBL/GenBank/DDBJ databases">
        <title>Altererythrobacter sp. HHU K3-1.</title>
        <authorList>
            <person name="Zhang D."/>
            <person name="Xue H."/>
        </authorList>
    </citation>
    <scope>NUCLEOTIDE SEQUENCE [LARGE SCALE GENOMIC DNA]</scope>
    <source>
        <strain evidence="2 3">HHU K3-1</strain>
    </source>
</reference>
<dbReference type="PANTHER" id="PTHR43317">
    <property type="entry name" value="THERMOSPERMINE SYNTHASE ACAULIS5"/>
    <property type="match status" value="1"/>
</dbReference>
<proteinExistence type="predicted"/>
<name>A0A850GYA0_9SPHN</name>
<evidence type="ECO:0000256" key="1">
    <source>
        <dbReference type="ARBA" id="ARBA00023115"/>
    </source>
</evidence>
<sequence length="229" mass="25059">MLPRETLASASVPGGEEQLHLVSHGRDFIVMLGREELMSSRMQFSEEQLAELTLDRVQGEAPRVLIGGYGLGFTARAALAKAGPNARIVVAEIVPEILEWARGPMAELTGESLSDPRLTVELHDVAALIDDAMDGTTRPYDAILLDVDNGPESMVREANNRLYSPTGLGRARDALSEGGVLAVWSAAPDQKFTRRLKDAGFEVENLTVRARPNNRGPRHHLWFARKRAA</sequence>
<keyword evidence="3" id="KW-1185">Reference proteome</keyword>